<dbReference type="RefSeq" id="WP_238715419.1">
    <property type="nucleotide sequence ID" value="NZ_JAEPBH010000109.1"/>
</dbReference>
<protein>
    <recommendedName>
        <fullName evidence="1">DUF7828 domain-containing protein</fullName>
    </recommendedName>
</protein>
<gene>
    <name evidence="2" type="ORF">JJB97_17790</name>
</gene>
<dbReference type="EMBL" id="JAEPBH010000109">
    <property type="protein sequence ID" value="MBK4717122.1"/>
    <property type="molecule type" value="Genomic_DNA"/>
</dbReference>
<name>A0A8K0XZ62_9ENTR</name>
<dbReference type="AlphaFoldDB" id="A0A8K0XZ62"/>
<sequence>MRMLSMTIAQDGAGNIVIAHRIPQGQKDQHRQYYCRFCGCPLVLLNKELNTGPRFEHDTGQYPAEKLRKCTFYDGKDRENKQRKRPAKAVWS</sequence>
<keyword evidence="3" id="KW-1185">Reference proteome</keyword>
<feature type="domain" description="DUF7828" evidence="1">
    <location>
        <begin position="3"/>
        <end position="91"/>
    </location>
</feature>
<proteinExistence type="predicted"/>
<organism evidence="2 3">
    <name type="scientific">Tenebrionibacter intestinalis</name>
    <dbReference type="NCBI Taxonomy" id="2799638"/>
    <lineage>
        <taxon>Bacteria</taxon>
        <taxon>Pseudomonadati</taxon>
        <taxon>Pseudomonadota</taxon>
        <taxon>Gammaproteobacteria</taxon>
        <taxon>Enterobacterales</taxon>
        <taxon>Enterobacteriaceae</taxon>
        <taxon>Tenebrionibacter/Tenebrionicola group</taxon>
        <taxon>Tenebrionibacter</taxon>
    </lineage>
</organism>
<comment type="caution">
    <text evidence="2">The sequence shown here is derived from an EMBL/GenBank/DDBJ whole genome shotgun (WGS) entry which is preliminary data.</text>
</comment>
<evidence type="ECO:0000259" key="1">
    <source>
        <dbReference type="Pfam" id="PF25165"/>
    </source>
</evidence>
<reference evidence="2" key="1">
    <citation type="submission" date="2021-01" db="EMBL/GenBank/DDBJ databases">
        <title>Intestinitalea alba gen. nov., sp. nov., a novel genus of the family Enterobacteriaceae, isolated from the gut of the plastic-eating mealworm Tenebrio molitor L.</title>
        <authorList>
            <person name="Yang Y."/>
        </authorList>
    </citation>
    <scope>NUCLEOTIDE SEQUENCE</scope>
    <source>
        <strain evidence="2">BIT-L3</strain>
    </source>
</reference>
<evidence type="ECO:0000313" key="3">
    <source>
        <dbReference type="Proteomes" id="UP000659047"/>
    </source>
</evidence>
<accession>A0A8K0XZ62</accession>
<dbReference type="InterPro" id="IPR057150">
    <property type="entry name" value="DUF7828"/>
</dbReference>
<evidence type="ECO:0000313" key="2">
    <source>
        <dbReference type="EMBL" id="MBK4717122.1"/>
    </source>
</evidence>
<dbReference type="Pfam" id="PF25165">
    <property type="entry name" value="DUF7828"/>
    <property type="match status" value="1"/>
</dbReference>
<dbReference type="Proteomes" id="UP000659047">
    <property type="component" value="Unassembled WGS sequence"/>
</dbReference>